<sequence length="122" mass="12851">MKVVWMAALMLAACVQTGQAGTEWVLASVDGTAVAYTATLSLADPGRVTGQAPCNRYFAEVTREGERFQMGLIGATRMACLQMQGEAAYFQALQGIETATETATVLVLSGAGHEMIFTPAAK</sequence>
<organism evidence="3 4">
    <name type="scientific">Cypionkella aquatica</name>
    <dbReference type="NCBI Taxonomy" id="1756042"/>
    <lineage>
        <taxon>Bacteria</taxon>
        <taxon>Pseudomonadati</taxon>
        <taxon>Pseudomonadota</taxon>
        <taxon>Alphaproteobacteria</taxon>
        <taxon>Rhodobacterales</taxon>
        <taxon>Paracoccaceae</taxon>
        <taxon>Cypionkella</taxon>
    </lineage>
</organism>
<evidence type="ECO:0000259" key="2">
    <source>
        <dbReference type="Pfam" id="PF03724"/>
    </source>
</evidence>
<feature type="domain" description="DUF306" evidence="2">
    <location>
        <begin position="20"/>
        <end position="114"/>
    </location>
</feature>
<comment type="caution">
    <text evidence="3">The sequence shown here is derived from an EMBL/GenBank/DDBJ whole genome shotgun (WGS) entry which is preliminary data.</text>
</comment>
<dbReference type="Pfam" id="PF03724">
    <property type="entry name" value="META"/>
    <property type="match status" value="1"/>
</dbReference>
<gene>
    <name evidence="3" type="ORF">GCM10010873_14230</name>
</gene>
<proteinExistence type="predicted"/>
<keyword evidence="4" id="KW-1185">Reference proteome</keyword>
<evidence type="ECO:0000313" key="3">
    <source>
        <dbReference type="EMBL" id="GLS86449.1"/>
    </source>
</evidence>
<dbReference type="InterPro" id="IPR053147">
    <property type="entry name" value="Hsp_HslJ-like"/>
</dbReference>
<evidence type="ECO:0000256" key="1">
    <source>
        <dbReference type="SAM" id="SignalP"/>
    </source>
</evidence>
<dbReference type="PANTHER" id="PTHR35535">
    <property type="entry name" value="HEAT SHOCK PROTEIN HSLJ"/>
    <property type="match status" value="1"/>
</dbReference>
<feature type="signal peptide" evidence="1">
    <location>
        <begin position="1"/>
        <end position="20"/>
    </location>
</feature>
<dbReference type="PANTHER" id="PTHR35535:SF2">
    <property type="entry name" value="DUF306 DOMAIN-CONTAINING PROTEIN"/>
    <property type="match status" value="1"/>
</dbReference>
<dbReference type="InterPro" id="IPR038670">
    <property type="entry name" value="HslJ-like_sf"/>
</dbReference>
<dbReference type="Proteomes" id="UP001157355">
    <property type="component" value="Unassembled WGS sequence"/>
</dbReference>
<protein>
    <recommendedName>
        <fullName evidence="2">DUF306 domain-containing protein</fullName>
    </recommendedName>
</protein>
<dbReference type="EMBL" id="BSPP01000005">
    <property type="protein sequence ID" value="GLS86449.1"/>
    <property type="molecule type" value="Genomic_DNA"/>
</dbReference>
<feature type="chain" id="PRO_5041428832" description="DUF306 domain-containing protein" evidence="1">
    <location>
        <begin position="21"/>
        <end position="122"/>
    </location>
</feature>
<dbReference type="AlphaFoldDB" id="A0AA37X067"/>
<keyword evidence="1" id="KW-0732">Signal</keyword>
<accession>A0AA37X067</accession>
<name>A0AA37X067_9RHOB</name>
<evidence type="ECO:0000313" key="4">
    <source>
        <dbReference type="Proteomes" id="UP001157355"/>
    </source>
</evidence>
<dbReference type="RefSeq" id="WP_284324672.1">
    <property type="nucleotide sequence ID" value="NZ_BSPP01000005.1"/>
</dbReference>
<dbReference type="Gene3D" id="2.40.128.270">
    <property type="match status" value="1"/>
</dbReference>
<dbReference type="InterPro" id="IPR005184">
    <property type="entry name" value="DUF306_Meta_HslJ"/>
</dbReference>
<reference evidence="3 4" key="1">
    <citation type="journal article" date="2014" name="Int. J. Syst. Evol. Microbiol.">
        <title>Complete genome sequence of Corynebacterium casei LMG S-19264T (=DSM 44701T), isolated from a smear-ripened cheese.</title>
        <authorList>
            <consortium name="US DOE Joint Genome Institute (JGI-PGF)"/>
            <person name="Walter F."/>
            <person name="Albersmeier A."/>
            <person name="Kalinowski J."/>
            <person name="Ruckert C."/>
        </authorList>
    </citation>
    <scope>NUCLEOTIDE SEQUENCE [LARGE SCALE GENOMIC DNA]</scope>
    <source>
        <strain evidence="3 4">NBRC 111766</strain>
    </source>
</reference>